<evidence type="ECO:0000256" key="2">
    <source>
        <dbReference type="SAM" id="SignalP"/>
    </source>
</evidence>
<evidence type="ECO:0000256" key="1">
    <source>
        <dbReference type="SAM" id="MobiDB-lite"/>
    </source>
</evidence>
<protein>
    <submittedName>
        <fullName evidence="3">Predicted protein</fullName>
    </submittedName>
</protein>
<name>D7KLB9_ARALL</name>
<proteinExistence type="predicted"/>
<sequence length="70" mass="7599">MKEALKLVAIVLLTLVILALSGRPAPKSAILVGSSSSRVFRNRPKMNSFDQIDPSLRKIPRSGANPTQNK</sequence>
<dbReference type="AlphaFoldDB" id="D7KLB9"/>
<feature type="signal peptide" evidence="2">
    <location>
        <begin position="1"/>
        <end position="21"/>
    </location>
</feature>
<keyword evidence="2" id="KW-0732">Signal</keyword>
<feature type="region of interest" description="Disordered" evidence="1">
    <location>
        <begin position="43"/>
        <end position="70"/>
    </location>
</feature>
<gene>
    <name evidence="3" type="ORF">ARALYDRAFT_892432</name>
</gene>
<organism evidence="4">
    <name type="scientific">Arabidopsis lyrata subsp. lyrata</name>
    <name type="common">Lyre-leaved rock-cress</name>
    <dbReference type="NCBI Taxonomy" id="81972"/>
    <lineage>
        <taxon>Eukaryota</taxon>
        <taxon>Viridiplantae</taxon>
        <taxon>Streptophyta</taxon>
        <taxon>Embryophyta</taxon>
        <taxon>Tracheophyta</taxon>
        <taxon>Spermatophyta</taxon>
        <taxon>Magnoliopsida</taxon>
        <taxon>eudicotyledons</taxon>
        <taxon>Gunneridae</taxon>
        <taxon>Pentapetalae</taxon>
        <taxon>rosids</taxon>
        <taxon>malvids</taxon>
        <taxon>Brassicales</taxon>
        <taxon>Brassicaceae</taxon>
        <taxon>Camelineae</taxon>
        <taxon>Arabidopsis</taxon>
    </lineage>
</organism>
<reference evidence="4" key="1">
    <citation type="journal article" date="2011" name="Nat. Genet.">
        <title>The Arabidopsis lyrata genome sequence and the basis of rapid genome size change.</title>
        <authorList>
            <person name="Hu T.T."/>
            <person name="Pattyn P."/>
            <person name="Bakker E.G."/>
            <person name="Cao J."/>
            <person name="Cheng J.-F."/>
            <person name="Clark R.M."/>
            <person name="Fahlgren N."/>
            <person name="Fawcett J.A."/>
            <person name="Grimwood J."/>
            <person name="Gundlach H."/>
            <person name="Haberer G."/>
            <person name="Hollister J.D."/>
            <person name="Ossowski S."/>
            <person name="Ottilar R.P."/>
            <person name="Salamov A.A."/>
            <person name="Schneeberger K."/>
            <person name="Spannagl M."/>
            <person name="Wang X."/>
            <person name="Yang L."/>
            <person name="Nasrallah M.E."/>
            <person name="Bergelson J."/>
            <person name="Carrington J.C."/>
            <person name="Gaut B.S."/>
            <person name="Schmutz J."/>
            <person name="Mayer K.F.X."/>
            <person name="Van de Peer Y."/>
            <person name="Grigoriev I.V."/>
            <person name="Nordborg M."/>
            <person name="Weigel D."/>
            <person name="Guo Y.-L."/>
        </authorList>
    </citation>
    <scope>NUCLEOTIDE SEQUENCE [LARGE SCALE GENOMIC DNA]</scope>
    <source>
        <strain evidence="4">cv. MN47</strain>
    </source>
</reference>
<dbReference type="HOGENOM" id="CLU_2761212_0_0_1"/>
<dbReference type="EMBL" id="GL348713">
    <property type="protein sequence ID" value="EFH68032.1"/>
    <property type="molecule type" value="Genomic_DNA"/>
</dbReference>
<evidence type="ECO:0000313" key="3">
    <source>
        <dbReference type="EMBL" id="EFH68032.1"/>
    </source>
</evidence>
<evidence type="ECO:0000313" key="4">
    <source>
        <dbReference type="Proteomes" id="UP000008694"/>
    </source>
</evidence>
<keyword evidence="4" id="KW-1185">Reference proteome</keyword>
<dbReference type="Proteomes" id="UP000008694">
    <property type="component" value="Unassembled WGS sequence"/>
</dbReference>
<feature type="chain" id="PRO_5003101604" evidence="2">
    <location>
        <begin position="22"/>
        <end position="70"/>
    </location>
</feature>
<accession>D7KLB9</accession>
<dbReference type="Gramene" id="scaffold_105226.1">
    <property type="protein sequence ID" value="scaffold_105226.1"/>
    <property type="gene ID" value="scaffold_105226.1"/>
</dbReference>